<evidence type="ECO:0000256" key="1">
    <source>
        <dbReference type="SAM" id="MobiDB-lite"/>
    </source>
</evidence>
<dbReference type="Proteomes" id="UP001140562">
    <property type="component" value="Unassembled WGS sequence"/>
</dbReference>
<accession>A0A9W8WQ44</accession>
<dbReference type="AlphaFoldDB" id="A0A9W8WQ44"/>
<gene>
    <name evidence="2" type="ORF">N0V87_010280</name>
</gene>
<dbReference type="EMBL" id="JAPEUV010000224">
    <property type="protein sequence ID" value="KAJ4330132.1"/>
    <property type="molecule type" value="Genomic_DNA"/>
</dbReference>
<proteinExistence type="predicted"/>
<sequence>MVYISSRAVASYFYSIEAVPAATVEACQQEAITPYCWPPNGSVVCIPDNKVEFYWPSRYYNGSETSYLSIEVNGHTINEADRAATGRLSTYLDLNFESAEIPGRLNNDHIANITITESRKANESGSVSSDYTWRHQGPILILVSHPPASPSQTKLTGSPTSTQTPRATPSPPVNSPIVFTPGEIAGIGIGTFFALVLLAALAYRCCAGCCLACCFPGETERKRVRAAERRRVAQERAYAQPNVDAIKAAVARGEVWQGPVRPGGVWVSRSRWPMTPAAGPEERSEGGTDEITAVDAHEERWMEEQRAELERIEVRRREEQSVAETGGEITRTEDAELPVYEAPPPKYTP</sequence>
<keyword evidence="3" id="KW-1185">Reference proteome</keyword>
<comment type="caution">
    <text evidence="2">The sequence shown here is derived from an EMBL/GenBank/DDBJ whole genome shotgun (WGS) entry which is preliminary data.</text>
</comment>
<feature type="compositionally biased region" description="Basic and acidic residues" evidence="1">
    <location>
        <begin position="295"/>
        <end position="320"/>
    </location>
</feature>
<evidence type="ECO:0000313" key="2">
    <source>
        <dbReference type="EMBL" id="KAJ4330132.1"/>
    </source>
</evidence>
<protein>
    <submittedName>
        <fullName evidence="2">Uncharacterized protein</fullName>
    </submittedName>
</protein>
<organism evidence="2 3">
    <name type="scientific">Didymella glomerata</name>
    <dbReference type="NCBI Taxonomy" id="749621"/>
    <lineage>
        <taxon>Eukaryota</taxon>
        <taxon>Fungi</taxon>
        <taxon>Dikarya</taxon>
        <taxon>Ascomycota</taxon>
        <taxon>Pezizomycotina</taxon>
        <taxon>Dothideomycetes</taxon>
        <taxon>Pleosporomycetidae</taxon>
        <taxon>Pleosporales</taxon>
        <taxon>Pleosporineae</taxon>
        <taxon>Didymellaceae</taxon>
        <taxon>Didymella</taxon>
    </lineage>
</organism>
<evidence type="ECO:0000313" key="3">
    <source>
        <dbReference type="Proteomes" id="UP001140562"/>
    </source>
</evidence>
<name>A0A9W8WQ44_9PLEO</name>
<feature type="compositionally biased region" description="Polar residues" evidence="1">
    <location>
        <begin position="150"/>
        <end position="167"/>
    </location>
</feature>
<reference evidence="2" key="1">
    <citation type="submission" date="2022-10" db="EMBL/GenBank/DDBJ databases">
        <title>Tapping the CABI collections for fungal endophytes: first genome assemblies for Collariella, Neodidymelliopsis, Ascochyta clinopodiicola, Didymella pomorum, Didymosphaeria variabile, Neocosmospora piperis and Neocucurbitaria cava.</title>
        <authorList>
            <person name="Hill R."/>
        </authorList>
    </citation>
    <scope>NUCLEOTIDE SEQUENCE</scope>
    <source>
        <strain evidence="2">IMI 360193</strain>
    </source>
</reference>
<feature type="region of interest" description="Disordered" evidence="1">
    <location>
        <begin position="271"/>
        <end position="349"/>
    </location>
</feature>
<dbReference type="OrthoDB" id="3794713at2759"/>
<feature type="region of interest" description="Disordered" evidence="1">
    <location>
        <begin position="148"/>
        <end position="174"/>
    </location>
</feature>